<evidence type="ECO:0000256" key="4">
    <source>
        <dbReference type="ARBA" id="ARBA00022679"/>
    </source>
</evidence>
<dbReference type="Pfam" id="PF01739">
    <property type="entry name" value="CheR"/>
    <property type="match status" value="1"/>
</dbReference>
<dbReference type="Gene3D" id="1.10.155.10">
    <property type="entry name" value="Chemotaxis receptor methyltransferase CheR, N-terminal domain"/>
    <property type="match status" value="1"/>
</dbReference>
<dbReference type="SUPFAM" id="SSF53335">
    <property type="entry name" value="S-adenosyl-L-methionine-dependent methyltransferases"/>
    <property type="match status" value="1"/>
</dbReference>
<feature type="domain" description="CheR-type methyltransferase" evidence="11">
    <location>
        <begin position="221"/>
        <end position="473"/>
    </location>
</feature>
<dbReference type="GO" id="GO:0005737">
    <property type="term" value="C:cytoplasm"/>
    <property type="evidence" value="ECO:0007669"/>
    <property type="project" value="InterPro"/>
</dbReference>
<reference evidence="12 13" key="1">
    <citation type="submission" date="2017-11" db="EMBL/GenBank/DDBJ databases">
        <title>Rhodohalobacter 15182 sp. nov., isolated from a salt lake.</title>
        <authorList>
            <person name="Han S."/>
        </authorList>
    </citation>
    <scope>NUCLEOTIDE SEQUENCE [LARGE SCALE GENOMIC DNA]</scope>
    <source>
        <strain evidence="12 13">15182</strain>
    </source>
</reference>
<evidence type="ECO:0000313" key="13">
    <source>
        <dbReference type="Proteomes" id="UP000233398"/>
    </source>
</evidence>
<comment type="caution">
    <text evidence="12">The sequence shown here is derived from an EMBL/GenBank/DDBJ whole genome shotgun (WGS) entry which is preliminary data.</text>
</comment>
<accession>A0A2N0VE76</accession>
<dbReference type="InterPro" id="IPR050903">
    <property type="entry name" value="Bact_Chemotaxis_MeTrfase"/>
</dbReference>
<evidence type="ECO:0000256" key="6">
    <source>
        <dbReference type="PROSITE-ProRule" id="PRU00050"/>
    </source>
</evidence>
<dbReference type="Gene3D" id="1.10.287.130">
    <property type="match status" value="1"/>
</dbReference>
<feature type="domain" description="CheB-type methylesterase" evidence="10">
    <location>
        <begin position="13"/>
        <end position="199"/>
    </location>
</feature>
<dbReference type="SUPFAM" id="SSF52738">
    <property type="entry name" value="Methylesterase CheB, C-terminal domain"/>
    <property type="match status" value="1"/>
</dbReference>
<dbReference type="InterPro" id="IPR000780">
    <property type="entry name" value="CheR_MeTrfase"/>
</dbReference>
<dbReference type="InterPro" id="IPR036804">
    <property type="entry name" value="CheR_N_sf"/>
</dbReference>
<keyword evidence="7" id="KW-0175">Coiled coil</keyword>
<evidence type="ECO:0000256" key="8">
    <source>
        <dbReference type="SAM" id="MobiDB-lite"/>
    </source>
</evidence>
<dbReference type="InterPro" id="IPR029063">
    <property type="entry name" value="SAM-dependent_MTases_sf"/>
</dbReference>
<evidence type="ECO:0000256" key="3">
    <source>
        <dbReference type="ARBA" id="ARBA00022603"/>
    </source>
</evidence>
<dbReference type="InterPro" id="IPR022641">
    <property type="entry name" value="CheR_N"/>
</dbReference>
<dbReference type="InterPro" id="IPR036890">
    <property type="entry name" value="HATPase_C_sf"/>
</dbReference>
<dbReference type="InterPro" id="IPR022642">
    <property type="entry name" value="CheR_C"/>
</dbReference>
<dbReference type="SUPFAM" id="SSF47757">
    <property type="entry name" value="Chemotaxis receptor methyltransferase CheR, N-terminal domain"/>
    <property type="match status" value="1"/>
</dbReference>
<dbReference type="GO" id="GO:0006935">
    <property type="term" value="P:chemotaxis"/>
    <property type="evidence" value="ECO:0007669"/>
    <property type="project" value="UniProtKB-UniRule"/>
</dbReference>
<dbReference type="PROSITE" id="PS50123">
    <property type="entry name" value="CHER"/>
    <property type="match status" value="1"/>
</dbReference>
<feature type="active site" evidence="6">
    <location>
        <position position="146"/>
    </location>
</feature>
<dbReference type="Pfam" id="PF01339">
    <property type="entry name" value="CheB_methylest"/>
    <property type="match status" value="1"/>
</dbReference>
<comment type="catalytic activity">
    <reaction evidence="2">
        <text>L-glutamyl-[protein] + S-adenosyl-L-methionine = [protein]-L-glutamate 5-O-methyl ester + S-adenosyl-L-homocysteine</text>
        <dbReference type="Rhea" id="RHEA:24452"/>
        <dbReference type="Rhea" id="RHEA-COMP:10208"/>
        <dbReference type="Rhea" id="RHEA-COMP:10311"/>
        <dbReference type="ChEBI" id="CHEBI:29973"/>
        <dbReference type="ChEBI" id="CHEBI:57856"/>
        <dbReference type="ChEBI" id="CHEBI:59789"/>
        <dbReference type="ChEBI" id="CHEBI:82795"/>
        <dbReference type="EC" id="2.1.1.80"/>
    </reaction>
</comment>
<dbReference type="InterPro" id="IPR005467">
    <property type="entry name" value="His_kinase_dom"/>
</dbReference>
<evidence type="ECO:0000259" key="9">
    <source>
        <dbReference type="PROSITE" id="PS50109"/>
    </source>
</evidence>
<dbReference type="SUPFAM" id="SSF47384">
    <property type="entry name" value="Homodimeric domain of signal transducing histidine kinase"/>
    <property type="match status" value="1"/>
</dbReference>
<dbReference type="CDD" id="cd00130">
    <property type="entry name" value="PAS"/>
    <property type="match status" value="1"/>
</dbReference>
<protein>
    <submittedName>
        <fullName evidence="12">Chemotaxis protein CheR</fullName>
    </submittedName>
</protein>
<dbReference type="RefSeq" id="WP_101074186.1">
    <property type="nucleotide sequence ID" value="NZ_PISP01000006.1"/>
</dbReference>
<dbReference type="Gene3D" id="3.40.50.150">
    <property type="entry name" value="Vaccinia Virus protein VP39"/>
    <property type="match status" value="1"/>
</dbReference>
<dbReference type="InterPro" id="IPR000014">
    <property type="entry name" value="PAS"/>
</dbReference>
<feature type="active site" evidence="6">
    <location>
        <position position="52"/>
    </location>
</feature>
<dbReference type="SMART" id="SM00387">
    <property type="entry name" value="HATPase_c"/>
    <property type="match status" value="1"/>
</dbReference>
<evidence type="ECO:0000256" key="7">
    <source>
        <dbReference type="SAM" id="Coils"/>
    </source>
</evidence>
<dbReference type="PROSITE" id="PS50122">
    <property type="entry name" value="CHEB"/>
    <property type="match status" value="1"/>
</dbReference>
<evidence type="ECO:0000256" key="2">
    <source>
        <dbReference type="ARBA" id="ARBA00001541"/>
    </source>
</evidence>
<dbReference type="EMBL" id="PISP01000006">
    <property type="protein sequence ID" value="PKD42501.1"/>
    <property type="molecule type" value="Genomic_DNA"/>
</dbReference>
<dbReference type="InterPro" id="IPR013656">
    <property type="entry name" value="PAS_4"/>
</dbReference>
<dbReference type="GO" id="GO:0000156">
    <property type="term" value="F:phosphorelay response regulator activity"/>
    <property type="evidence" value="ECO:0007669"/>
    <property type="project" value="InterPro"/>
</dbReference>
<keyword evidence="4" id="KW-0808">Transferase</keyword>
<keyword evidence="6" id="KW-0145">Chemotaxis</keyword>
<dbReference type="GO" id="GO:0032259">
    <property type="term" value="P:methylation"/>
    <property type="evidence" value="ECO:0007669"/>
    <property type="project" value="UniProtKB-KW"/>
</dbReference>
<feature type="coiled-coil region" evidence="7">
    <location>
        <begin position="850"/>
        <end position="909"/>
    </location>
</feature>
<dbReference type="Pfam" id="PF03705">
    <property type="entry name" value="CheR_N"/>
    <property type="match status" value="1"/>
</dbReference>
<dbReference type="SMART" id="SM00138">
    <property type="entry name" value="MeTrc"/>
    <property type="match status" value="1"/>
</dbReference>
<dbReference type="Gene3D" id="3.30.565.10">
    <property type="entry name" value="Histidine kinase-like ATPase, C-terminal domain"/>
    <property type="match status" value="1"/>
</dbReference>
<evidence type="ECO:0000256" key="1">
    <source>
        <dbReference type="ARBA" id="ARBA00000085"/>
    </source>
</evidence>
<dbReference type="CDD" id="cd00082">
    <property type="entry name" value="HisKA"/>
    <property type="match status" value="1"/>
</dbReference>
<dbReference type="PANTHER" id="PTHR24422">
    <property type="entry name" value="CHEMOTAXIS PROTEIN METHYLTRANSFERASE"/>
    <property type="match status" value="1"/>
</dbReference>
<evidence type="ECO:0000259" key="11">
    <source>
        <dbReference type="PROSITE" id="PS50123"/>
    </source>
</evidence>
<dbReference type="GO" id="GO:0008983">
    <property type="term" value="F:protein-glutamate O-methyltransferase activity"/>
    <property type="evidence" value="ECO:0007669"/>
    <property type="project" value="UniProtKB-EC"/>
</dbReference>
<keyword evidence="3" id="KW-0489">Methyltransferase</keyword>
<feature type="domain" description="Histidine kinase" evidence="9">
    <location>
        <begin position="912"/>
        <end position="1139"/>
    </location>
</feature>
<dbReference type="Gene3D" id="3.40.50.180">
    <property type="entry name" value="Methylesterase CheB, C-terminal domain"/>
    <property type="match status" value="1"/>
</dbReference>
<dbReference type="InterPro" id="IPR035965">
    <property type="entry name" value="PAS-like_dom_sf"/>
</dbReference>
<dbReference type="InterPro" id="IPR000673">
    <property type="entry name" value="Sig_transdc_resp-reg_Me-estase"/>
</dbReference>
<dbReference type="SMART" id="SM00388">
    <property type="entry name" value="HisKA"/>
    <property type="match status" value="1"/>
</dbReference>
<feature type="region of interest" description="Disordered" evidence="8">
    <location>
        <begin position="631"/>
        <end position="655"/>
    </location>
</feature>
<dbReference type="Gene3D" id="3.30.450.20">
    <property type="entry name" value="PAS domain"/>
    <property type="match status" value="1"/>
</dbReference>
<keyword evidence="13" id="KW-1185">Reference proteome</keyword>
<dbReference type="GO" id="GO:0000155">
    <property type="term" value="F:phosphorelay sensor kinase activity"/>
    <property type="evidence" value="ECO:0007669"/>
    <property type="project" value="InterPro"/>
</dbReference>
<keyword evidence="6" id="KW-0378">Hydrolase</keyword>
<comment type="catalytic activity">
    <reaction evidence="1">
        <text>ATP + protein L-histidine = ADP + protein N-phospho-L-histidine.</text>
        <dbReference type="EC" id="2.7.13.3"/>
    </reaction>
</comment>
<dbReference type="Pfam" id="PF02518">
    <property type="entry name" value="HATPase_c"/>
    <property type="match status" value="1"/>
</dbReference>
<dbReference type="InterPro" id="IPR003594">
    <property type="entry name" value="HATPase_dom"/>
</dbReference>
<dbReference type="Pfam" id="PF00512">
    <property type="entry name" value="HisKA"/>
    <property type="match status" value="1"/>
</dbReference>
<dbReference type="InterPro" id="IPR003661">
    <property type="entry name" value="HisK_dim/P_dom"/>
</dbReference>
<dbReference type="PROSITE" id="PS50109">
    <property type="entry name" value="HIS_KIN"/>
    <property type="match status" value="1"/>
</dbReference>
<evidence type="ECO:0000259" key="10">
    <source>
        <dbReference type="PROSITE" id="PS50122"/>
    </source>
</evidence>
<feature type="compositionally biased region" description="Basic residues" evidence="8">
    <location>
        <begin position="1"/>
        <end position="10"/>
    </location>
</feature>
<dbReference type="AlphaFoldDB" id="A0A2N0VE76"/>
<dbReference type="GO" id="GO:0008984">
    <property type="term" value="F:protein-glutamate methylesterase activity"/>
    <property type="evidence" value="ECO:0007669"/>
    <property type="project" value="InterPro"/>
</dbReference>
<dbReference type="SUPFAM" id="SSF55874">
    <property type="entry name" value="ATPase domain of HSP90 chaperone/DNA topoisomerase II/histidine kinase"/>
    <property type="match status" value="1"/>
</dbReference>
<proteinExistence type="predicted"/>
<evidence type="ECO:0000313" key="12">
    <source>
        <dbReference type="EMBL" id="PKD42501.1"/>
    </source>
</evidence>
<feature type="active site" evidence="6">
    <location>
        <position position="25"/>
    </location>
</feature>
<dbReference type="Pfam" id="PF08448">
    <property type="entry name" value="PAS_4"/>
    <property type="match status" value="1"/>
</dbReference>
<dbReference type="InterPro" id="IPR035909">
    <property type="entry name" value="CheB_C"/>
</dbReference>
<name>A0A2N0VE76_9BACT</name>
<dbReference type="InterPro" id="IPR036097">
    <property type="entry name" value="HisK_dim/P_sf"/>
</dbReference>
<dbReference type="CDD" id="cd16434">
    <property type="entry name" value="CheB-CheR_fusion"/>
    <property type="match status" value="1"/>
</dbReference>
<sequence>MKSDKKKKKSRDPESQFPVVGIGASAGGLSPFKKLLKAISEESGMAYLFVQHLDPEHESLLPDILQKETKMPVVELSEESVIEPNHVYVMPSNKLMSVSDGKLRLTKRPKKKKSERVLPIDLLFSALAEVYESRAIGVVLSGTASDGTKGLKAIKDGGGITFAQNVESAEYDGMPGSAIQARVVDFVLPPEEIPKKLLEIKHFIKTGNALDTPGEKKDEGDFMQIITLLRVRKGTDFTYYKQTTIRRRILRRMAINKIKKVSAYLEYLRENKEEQDTLYSDFLIPVTSFFRDPKIFENLANKFLPDLIDKIPDDQTIRVWVAGCSTGEEAYSLAILFRELLETRTVGKPGKKVQIFASDLSESAIDKARLGIYSTSDLAGVSEKRIKKYFAKSNGNYQVNRQVRDMCVFAVHNFLKDPPFGKIDLISCRNVLIYFEPYLQKKALTTFHYVLNPNGLLLLGKSETTSGVPDLFSEAAKNDKIYTRKEASSKFVQVVNRRSELDYNQRTKSEIPEKKSPDFQRTADEYMLRNYTPPGVVVNEVMDIVQYRGKTGPYLEQSSGKPSHNLMTLAVPGLAFELRNVLHKAKQGHEEVRKEDIPVKLNDELHTISIEAIPLANTIEPHFLVLFHDTSSEKNRQGPESEGAEKGEVQDADKNLRIQQLEQELVDTREDMRNITEDQEVAIEELQSANEELMSSSEELQSLNEELETSKEELQSTNEELIVLNQEMSSLNEQIEAERNYSESIVANIREPLLVLDKNLRVRTVNNAFYKQFKLKEEETVGSLIYELGGKMWDFPEIKKLLEDVLSDNPVVTDYEVNHTFPGLGELHMLLNAREVAKDDESENLILLSVEDITEQVKEIEKRREIQEQYTKELEEKIEERTVELKNAIEELREMNMELVEMNKELEAFTYVSSHDLQEPLRKIQTFAGLVLEKENQNLSNKGKTYFNVMQGAANRMQKLIDDLLVFSRLNTSERVFESVDLQTIVEEVVANFSDVIKEKEANIELQEMCEADVIVFQFRQLMHNLISNALKFSKSGEKPHIKIKSRMVKGSELKEKGLSADQKYCHISVSDNGIGFDGKFNEKIFEVFQKLHSKDEYPGTGIGLATVKKIVTHHHGEIFVDSTLNKGTTFDIYFPKKNQTSAEE</sequence>
<dbReference type="PRINTS" id="PR00996">
    <property type="entry name" value="CHERMTFRASE"/>
</dbReference>
<dbReference type="SUPFAM" id="SSF55785">
    <property type="entry name" value="PYP-like sensor domain (PAS domain)"/>
    <property type="match status" value="1"/>
</dbReference>
<feature type="region of interest" description="Disordered" evidence="8">
    <location>
        <begin position="1"/>
        <end position="20"/>
    </location>
</feature>
<dbReference type="OrthoDB" id="9816309at2"/>
<keyword evidence="5" id="KW-0949">S-adenosyl-L-methionine</keyword>
<evidence type="ECO:0000256" key="5">
    <source>
        <dbReference type="ARBA" id="ARBA00022691"/>
    </source>
</evidence>
<organism evidence="12 13">
    <name type="scientific">Rhodohalobacter barkolensis</name>
    <dbReference type="NCBI Taxonomy" id="2053187"/>
    <lineage>
        <taxon>Bacteria</taxon>
        <taxon>Pseudomonadati</taxon>
        <taxon>Balneolota</taxon>
        <taxon>Balneolia</taxon>
        <taxon>Balneolales</taxon>
        <taxon>Balneolaceae</taxon>
        <taxon>Rhodohalobacter</taxon>
    </lineage>
</organism>
<dbReference type="Proteomes" id="UP000233398">
    <property type="component" value="Unassembled WGS sequence"/>
</dbReference>
<gene>
    <name evidence="12" type="ORF">CWD77_13885</name>
</gene>